<dbReference type="InterPro" id="IPR036425">
    <property type="entry name" value="MoaB/Mog-like_dom_sf"/>
</dbReference>
<keyword evidence="1" id="KW-0500">Molybdenum</keyword>
<dbReference type="InterPro" id="IPR005110">
    <property type="entry name" value="MoeA_linker/N"/>
</dbReference>
<dbReference type="PANTHER" id="PTHR10192">
    <property type="entry name" value="MOLYBDOPTERIN BIOSYNTHESIS PROTEIN"/>
    <property type="match status" value="1"/>
</dbReference>
<accession>A0A1J5DWR6</accession>
<comment type="pathway">
    <text evidence="1">Cofactor biosynthesis; molybdopterin biosynthesis.</text>
</comment>
<dbReference type="GO" id="GO:0006777">
    <property type="term" value="P:Mo-molybdopterin cofactor biosynthetic process"/>
    <property type="evidence" value="ECO:0007669"/>
    <property type="project" value="UniProtKB-UniRule"/>
</dbReference>
<dbReference type="SUPFAM" id="SSF53218">
    <property type="entry name" value="Molybdenum cofactor biosynthesis proteins"/>
    <property type="match status" value="1"/>
</dbReference>
<dbReference type="EMBL" id="MNYI01000116">
    <property type="protein sequence ID" value="OIP40564.1"/>
    <property type="molecule type" value="Genomic_DNA"/>
</dbReference>
<evidence type="ECO:0000259" key="2">
    <source>
        <dbReference type="Pfam" id="PF03453"/>
    </source>
</evidence>
<dbReference type="GO" id="GO:0005829">
    <property type="term" value="C:cytosol"/>
    <property type="evidence" value="ECO:0007669"/>
    <property type="project" value="TreeGrafter"/>
</dbReference>
<gene>
    <name evidence="3" type="ORF">AUJ95_04475</name>
</gene>
<comment type="caution">
    <text evidence="3">The sequence shown here is derived from an EMBL/GenBank/DDBJ whole genome shotgun (WGS) entry which is preliminary data.</text>
</comment>
<dbReference type="Gene3D" id="3.90.105.10">
    <property type="entry name" value="Molybdopterin biosynthesis moea protein, domain 2"/>
    <property type="match status" value="1"/>
</dbReference>
<dbReference type="UniPathway" id="UPA00344"/>
<dbReference type="Pfam" id="PF03453">
    <property type="entry name" value="MoeA_N"/>
    <property type="match status" value="1"/>
</dbReference>
<comment type="similarity">
    <text evidence="1">Belongs to the MoeA family.</text>
</comment>
<evidence type="ECO:0000313" key="3">
    <source>
        <dbReference type="EMBL" id="OIP40564.1"/>
    </source>
</evidence>
<proteinExistence type="inferred from homology"/>
<dbReference type="STRING" id="1817895.AUJ95_04475"/>
<dbReference type="SUPFAM" id="SSF63882">
    <property type="entry name" value="MoeA N-terminal region -like"/>
    <property type="match status" value="1"/>
</dbReference>
<dbReference type="PANTHER" id="PTHR10192:SF5">
    <property type="entry name" value="GEPHYRIN"/>
    <property type="match status" value="1"/>
</dbReference>
<reference evidence="3 4" key="1">
    <citation type="journal article" date="2016" name="Environ. Microbiol.">
        <title>Genomic resolution of a cold subsurface aquifer community provides metabolic insights for novel microbes adapted to high CO concentrations.</title>
        <authorList>
            <person name="Probst A.J."/>
            <person name="Castelle C.J."/>
            <person name="Singh A."/>
            <person name="Brown C.T."/>
            <person name="Anantharaman K."/>
            <person name="Sharon I."/>
            <person name="Hug L.A."/>
            <person name="Burstein D."/>
            <person name="Emerson J.B."/>
            <person name="Thomas B.C."/>
            <person name="Banfield J.F."/>
        </authorList>
    </citation>
    <scope>NUCLEOTIDE SEQUENCE [LARGE SCALE GENOMIC DNA]</scope>
    <source>
        <strain evidence="3">CG2_30_40_21</strain>
    </source>
</reference>
<keyword evidence="1" id="KW-0460">Magnesium</keyword>
<name>A0A1J5DWR6_9BACT</name>
<comment type="catalytic activity">
    <reaction evidence="1">
        <text>adenylyl-molybdopterin + molybdate = Mo-molybdopterin + AMP + H(+)</text>
        <dbReference type="Rhea" id="RHEA:35047"/>
        <dbReference type="ChEBI" id="CHEBI:15378"/>
        <dbReference type="ChEBI" id="CHEBI:36264"/>
        <dbReference type="ChEBI" id="CHEBI:62727"/>
        <dbReference type="ChEBI" id="CHEBI:71302"/>
        <dbReference type="ChEBI" id="CHEBI:456215"/>
    </reaction>
</comment>
<feature type="domain" description="MoeA N-terminal and linker" evidence="2">
    <location>
        <begin position="1"/>
        <end position="70"/>
    </location>
</feature>
<dbReference type="Gene3D" id="2.170.190.11">
    <property type="entry name" value="Molybdopterin biosynthesis moea protein, domain 3"/>
    <property type="match status" value="1"/>
</dbReference>
<protein>
    <recommendedName>
        <fullName evidence="1">Molybdopterin molybdenumtransferase</fullName>
        <ecNumber evidence="1">2.10.1.1</ecNumber>
    </recommendedName>
</protein>
<organism evidence="3 4">
    <name type="scientific">Candidatus Desantisbacteria bacterium CG2_30_40_21</name>
    <dbReference type="NCBI Taxonomy" id="1817895"/>
    <lineage>
        <taxon>Bacteria</taxon>
        <taxon>Candidatus Desantisiibacteriota</taxon>
    </lineage>
</organism>
<evidence type="ECO:0000313" key="4">
    <source>
        <dbReference type="Proteomes" id="UP000183085"/>
    </source>
</evidence>
<comment type="cofactor">
    <cofactor evidence="1">
        <name>Mg(2+)</name>
        <dbReference type="ChEBI" id="CHEBI:18420"/>
    </cofactor>
</comment>
<dbReference type="EC" id="2.10.1.1" evidence="1"/>
<dbReference type="InterPro" id="IPR036135">
    <property type="entry name" value="MoeA_linker/N_sf"/>
</dbReference>
<dbReference type="InterPro" id="IPR038987">
    <property type="entry name" value="MoeA-like"/>
</dbReference>
<dbReference type="GO" id="GO:0061599">
    <property type="term" value="F:molybdopterin molybdotransferase activity"/>
    <property type="evidence" value="ECO:0007669"/>
    <property type="project" value="UniProtKB-UniRule"/>
</dbReference>
<keyword evidence="1" id="KW-0808">Transferase</keyword>
<sequence>MTGASLPFGADAVLMKEYTVVDGDIIKVFKGAKPGDNIRYLGEDVSQGQLVLKGGKVIGPAGIGMLAALGRPLVRVASRPVVAVLVTGDELVGVNEKLVAGKIRDVNSYTLLSQINWKA</sequence>
<dbReference type="Gene3D" id="3.40.980.10">
    <property type="entry name" value="MoaB/Mog-like domain"/>
    <property type="match status" value="1"/>
</dbReference>
<keyword evidence="1" id="KW-0501">Molybdenum cofactor biosynthesis</keyword>
<dbReference type="Proteomes" id="UP000183085">
    <property type="component" value="Unassembled WGS sequence"/>
</dbReference>
<dbReference type="GO" id="GO:0046872">
    <property type="term" value="F:metal ion binding"/>
    <property type="evidence" value="ECO:0007669"/>
    <property type="project" value="UniProtKB-UniRule"/>
</dbReference>
<comment type="function">
    <text evidence="1">Catalyzes the insertion of molybdate into adenylated molybdopterin with the concomitant release of AMP.</text>
</comment>
<keyword evidence="1" id="KW-0479">Metal-binding</keyword>
<dbReference type="AlphaFoldDB" id="A0A1J5DWR6"/>
<evidence type="ECO:0000256" key="1">
    <source>
        <dbReference type="RuleBase" id="RU365090"/>
    </source>
</evidence>